<feature type="transmembrane region" description="Helical" evidence="1">
    <location>
        <begin position="121"/>
        <end position="139"/>
    </location>
</feature>
<keyword evidence="4" id="KW-1185">Reference proteome</keyword>
<protein>
    <submittedName>
        <fullName evidence="3">Rhodanese-related sulfurtransferase</fullName>
    </submittedName>
</protein>
<dbReference type="Gene3D" id="3.40.250.10">
    <property type="entry name" value="Rhodanese-like domain"/>
    <property type="match status" value="1"/>
</dbReference>
<dbReference type="Proteomes" id="UP000614047">
    <property type="component" value="Unassembled WGS sequence"/>
</dbReference>
<evidence type="ECO:0000259" key="2">
    <source>
        <dbReference type="PROSITE" id="PS50206"/>
    </source>
</evidence>
<dbReference type="PANTHER" id="PTHR44086:SF10">
    <property type="entry name" value="THIOSULFATE SULFURTRANSFERASE_RHODANESE-LIKE DOMAIN-CONTAINING PROTEIN 3"/>
    <property type="match status" value="1"/>
</dbReference>
<dbReference type="SMART" id="SM00450">
    <property type="entry name" value="RHOD"/>
    <property type="match status" value="1"/>
</dbReference>
<evidence type="ECO:0000313" key="3">
    <source>
        <dbReference type="EMBL" id="MBG6091839.1"/>
    </source>
</evidence>
<feature type="domain" description="Rhodanese" evidence="2">
    <location>
        <begin position="18"/>
        <end position="110"/>
    </location>
</feature>
<dbReference type="Gene3D" id="6.10.140.1340">
    <property type="match status" value="1"/>
</dbReference>
<dbReference type="RefSeq" id="WP_231403984.1">
    <property type="nucleotide sequence ID" value="NZ_BAABES010000002.1"/>
</dbReference>
<dbReference type="GO" id="GO:0004792">
    <property type="term" value="F:thiosulfate-cyanide sulfurtransferase activity"/>
    <property type="evidence" value="ECO:0007669"/>
    <property type="project" value="TreeGrafter"/>
</dbReference>
<comment type="caution">
    <text evidence="3">The sequence shown here is derived from an EMBL/GenBank/DDBJ whole genome shotgun (WGS) entry which is preliminary data.</text>
</comment>
<evidence type="ECO:0000256" key="1">
    <source>
        <dbReference type="SAM" id="Phobius"/>
    </source>
</evidence>
<dbReference type="AlphaFoldDB" id="A0A931DNE3"/>
<dbReference type="CDD" id="cd00158">
    <property type="entry name" value="RHOD"/>
    <property type="match status" value="1"/>
</dbReference>
<keyword evidence="1" id="KW-0812">Transmembrane</keyword>
<evidence type="ECO:0000313" key="4">
    <source>
        <dbReference type="Proteomes" id="UP000614047"/>
    </source>
</evidence>
<feature type="transmembrane region" description="Helical" evidence="1">
    <location>
        <begin position="145"/>
        <end position="168"/>
    </location>
</feature>
<name>A0A931DNE3_9ACTN</name>
<accession>A0A931DNE3</accession>
<dbReference type="Pfam" id="PF00581">
    <property type="entry name" value="Rhodanese"/>
    <property type="match status" value="1"/>
</dbReference>
<proteinExistence type="predicted"/>
<dbReference type="InterPro" id="IPR036873">
    <property type="entry name" value="Rhodanese-like_dom_sf"/>
</dbReference>
<organism evidence="3 4">
    <name type="scientific">Actinomadura viridis</name>
    <dbReference type="NCBI Taxonomy" id="58110"/>
    <lineage>
        <taxon>Bacteria</taxon>
        <taxon>Bacillati</taxon>
        <taxon>Actinomycetota</taxon>
        <taxon>Actinomycetes</taxon>
        <taxon>Streptosporangiales</taxon>
        <taxon>Thermomonosporaceae</taxon>
        <taxon>Actinomadura</taxon>
    </lineage>
</organism>
<dbReference type="SUPFAM" id="SSF52821">
    <property type="entry name" value="Rhodanese/Cell cycle control phosphatase"/>
    <property type="match status" value="1"/>
</dbReference>
<dbReference type="PANTHER" id="PTHR44086">
    <property type="entry name" value="THIOSULFATE SULFURTRANSFERASE RDL2, MITOCHONDRIAL-RELATED"/>
    <property type="match status" value="1"/>
</dbReference>
<dbReference type="PROSITE" id="PS50206">
    <property type="entry name" value="RHODANESE_3"/>
    <property type="match status" value="1"/>
</dbReference>
<dbReference type="InterPro" id="IPR021309">
    <property type="entry name" value="YgaP-like_TM"/>
</dbReference>
<dbReference type="EMBL" id="JADOUA010000001">
    <property type="protein sequence ID" value="MBG6091839.1"/>
    <property type="molecule type" value="Genomic_DNA"/>
</dbReference>
<dbReference type="InterPro" id="IPR001763">
    <property type="entry name" value="Rhodanese-like_dom"/>
</dbReference>
<keyword evidence="1" id="KW-0472">Membrane</keyword>
<keyword evidence="1" id="KW-1133">Transmembrane helix</keyword>
<gene>
    <name evidence="3" type="ORF">IW256_005952</name>
</gene>
<reference evidence="3" key="1">
    <citation type="submission" date="2020-11" db="EMBL/GenBank/DDBJ databases">
        <title>Sequencing the genomes of 1000 actinobacteria strains.</title>
        <authorList>
            <person name="Klenk H.-P."/>
        </authorList>
    </citation>
    <scope>NUCLEOTIDE SEQUENCE</scope>
    <source>
        <strain evidence="3">DSM 43175</strain>
    </source>
</reference>
<sequence length="195" mass="20662">MSTTPTMDAFTLRQRLASPHAPRLLDVRTPAEYAAVHIPGSANVPLDDLPEHGAELRRRLRDDDVVVLICRTGGRAARAERVLAEAGLSGLHVLDGGILAWQEAGSPVDRGRRRWDLERQVRLVAGSLVLAGVLGGLAVPALTWLAAAIGAGLVVAALTNTCAMGLLLSKLPFNRAASCDVETAVRRLARDGASR</sequence>
<dbReference type="Pfam" id="PF11127">
    <property type="entry name" value="YgaP-like_TM"/>
    <property type="match status" value="1"/>
</dbReference>